<feature type="compositionally biased region" description="Polar residues" evidence="5">
    <location>
        <begin position="25"/>
        <end position="57"/>
    </location>
</feature>
<dbReference type="OMA" id="AWGKSAM"/>
<feature type="compositionally biased region" description="Polar residues" evidence="5">
    <location>
        <begin position="1"/>
        <end position="13"/>
    </location>
</feature>
<dbReference type="PANTHER" id="PTHR15818">
    <property type="entry name" value="G PATCH AND KOW-CONTAINING"/>
    <property type="match status" value="1"/>
</dbReference>
<evidence type="ECO:0000256" key="5">
    <source>
        <dbReference type="SAM" id="MobiDB-lite"/>
    </source>
</evidence>
<dbReference type="STRING" id="767769.A0A1L9UI98"/>
<feature type="region of interest" description="Disordered" evidence="5">
    <location>
        <begin position="166"/>
        <end position="206"/>
    </location>
</feature>
<feature type="compositionally biased region" description="Basic and acidic residues" evidence="5">
    <location>
        <begin position="304"/>
        <end position="313"/>
    </location>
</feature>
<evidence type="ECO:0000256" key="4">
    <source>
        <dbReference type="RuleBase" id="RU369096"/>
    </source>
</evidence>
<dbReference type="Pfam" id="PF12656">
    <property type="entry name" value="G-patch_2"/>
    <property type="match status" value="1"/>
</dbReference>
<dbReference type="RefSeq" id="XP_067478567.1">
    <property type="nucleotide sequence ID" value="XM_067625150.1"/>
</dbReference>
<keyword evidence="4" id="KW-0507">mRNA processing</keyword>
<feature type="compositionally biased region" description="Basic and acidic residues" evidence="5">
    <location>
        <begin position="463"/>
        <end position="514"/>
    </location>
</feature>
<dbReference type="OrthoDB" id="5577072at2759"/>
<evidence type="ECO:0000259" key="6">
    <source>
        <dbReference type="PROSITE" id="PS50174"/>
    </source>
</evidence>
<gene>
    <name evidence="7" type="ORF">ASPBRDRAFT_44236</name>
</gene>
<feature type="compositionally biased region" description="Polar residues" evidence="5">
    <location>
        <begin position="168"/>
        <end position="178"/>
    </location>
</feature>
<keyword evidence="4" id="KW-0508">mRNA splicing</keyword>
<feature type="compositionally biased region" description="Basic and acidic residues" evidence="5">
    <location>
        <begin position="380"/>
        <end position="421"/>
    </location>
</feature>
<protein>
    <recommendedName>
        <fullName evidence="4">Pre-mRNA-splicing factor</fullName>
    </recommendedName>
</protein>
<evidence type="ECO:0000313" key="7">
    <source>
        <dbReference type="EMBL" id="OJJ71319.1"/>
    </source>
</evidence>
<sequence length="549" mass="62363">MSSSQPPQNGKADSSSSAKPFSLSLGGNSTKAPANGQPKKTSFNIQGATRSTDSPSRTLARRPHHLHDDEESDEEAAPAHEAVTGFDTLTGTAIPANKVEEKRELVIPVAGNNNWRDRPGVNLRKPKGKNLLPKEVQAIQEAQKRGEIAGDNVETERPSMAYGLSFAQPASQDSAPTTDNDRPMQDVAESAAAPAAEEERKPLTQDEIALQALIRETKGEPERRSDLVIESVNRANEDDRAGGRYDETSSFRADVAARPESASLDQYNAIPVEEFGAALLRGMGWKEGQAVGRGKYGGSTNQDNKPRVPERRPGFLGIGAKDVSGGKGAEAELGAWGKAAMRKGSRKGGKEGESNPEGVYMPIMMRNKQTGEFVTEEELAAQRKEAKKRGDDDEWKQRRDRNLEKSGRDRDRDRDSRRRDYDDDDSDRYDKRRTGSSRRDRSLSSSDRHSQRRKYEDEDSDSRDDRYYRDRDRDRDRDYRRDRDRNGDRERERERDRDRDRDRSRRYRDDDRYSSSRHSSSHTSSRHRDRDRERDSDRESHRRRRDDDR</sequence>
<comment type="similarity">
    <text evidence="2 4">Belongs to the SPP2 family.</text>
</comment>
<evidence type="ECO:0000256" key="3">
    <source>
        <dbReference type="ARBA" id="ARBA00023242"/>
    </source>
</evidence>
<feature type="region of interest" description="Disordered" evidence="5">
    <location>
        <begin position="1"/>
        <end position="130"/>
    </location>
</feature>
<feature type="compositionally biased region" description="Basic and acidic residues" evidence="5">
    <location>
        <begin position="215"/>
        <end position="227"/>
    </location>
</feature>
<dbReference type="PANTHER" id="PTHR15818:SF2">
    <property type="entry name" value="G-PATCH DOMAIN AND KOW MOTIFS-CONTAINING PROTEIN"/>
    <property type="match status" value="1"/>
</dbReference>
<keyword evidence="3 4" id="KW-0539">Nucleus</keyword>
<feature type="compositionally biased region" description="Low complexity" evidence="5">
    <location>
        <begin position="14"/>
        <end position="24"/>
    </location>
</feature>
<feature type="compositionally biased region" description="Basic and acidic residues" evidence="5">
    <location>
        <begin position="428"/>
        <end position="456"/>
    </location>
</feature>
<dbReference type="InterPro" id="IPR045166">
    <property type="entry name" value="Spp2-like"/>
</dbReference>
<accession>A0A1L9UI98</accession>
<dbReference type="PROSITE" id="PS50174">
    <property type="entry name" value="G_PATCH"/>
    <property type="match status" value="1"/>
</dbReference>
<dbReference type="EMBL" id="KV878685">
    <property type="protein sequence ID" value="OJJ71319.1"/>
    <property type="molecule type" value="Genomic_DNA"/>
</dbReference>
<comment type="function">
    <text evidence="4">Involved in spliceosome maturation and the first step of pre-mRNA splicing.</text>
</comment>
<dbReference type="GO" id="GO:0000398">
    <property type="term" value="P:mRNA splicing, via spliceosome"/>
    <property type="evidence" value="ECO:0007669"/>
    <property type="project" value="UniProtKB-UniRule"/>
</dbReference>
<keyword evidence="8" id="KW-1185">Reference proteome</keyword>
<evidence type="ECO:0000256" key="2">
    <source>
        <dbReference type="ARBA" id="ARBA00008576"/>
    </source>
</evidence>
<reference evidence="8" key="1">
    <citation type="journal article" date="2017" name="Genome Biol.">
        <title>Comparative genomics reveals high biological diversity and specific adaptations in the industrially and medically important fungal genus Aspergillus.</title>
        <authorList>
            <person name="de Vries R.P."/>
            <person name="Riley R."/>
            <person name="Wiebenga A."/>
            <person name="Aguilar-Osorio G."/>
            <person name="Amillis S."/>
            <person name="Uchima C.A."/>
            <person name="Anderluh G."/>
            <person name="Asadollahi M."/>
            <person name="Askin M."/>
            <person name="Barry K."/>
            <person name="Battaglia E."/>
            <person name="Bayram O."/>
            <person name="Benocci T."/>
            <person name="Braus-Stromeyer S.A."/>
            <person name="Caldana C."/>
            <person name="Canovas D."/>
            <person name="Cerqueira G.C."/>
            <person name="Chen F."/>
            <person name="Chen W."/>
            <person name="Choi C."/>
            <person name="Clum A."/>
            <person name="Dos Santos R.A."/>
            <person name="Damasio A.R."/>
            <person name="Diallinas G."/>
            <person name="Emri T."/>
            <person name="Fekete E."/>
            <person name="Flipphi M."/>
            <person name="Freyberg S."/>
            <person name="Gallo A."/>
            <person name="Gournas C."/>
            <person name="Habgood R."/>
            <person name="Hainaut M."/>
            <person name="Harispe M.L."/>
            <person name="Henrissat B."/>
            <person name="Hilden K.S."/>
            <person name="Hope R."/>
            <person name="Hossain A."/>
            <person name="Karabika E."/>
            <person name="Karaffa L."/>
            <person name="Karanyi Z."/>
            <person name="Krasevec N."/>
            <person name="Kuo A."/>
            <person name="Kusch H."/>
            <person name="LaButti K."/>
            <person name="Lagendijk E.L."/>
            <person name="Lapidus A."/>
            <person name="Levasseur A."/>
            <person name="Lindquist E."/>
            <person name="Lipzen A."/>
            <person name="Logrieco A.F."/>
            <person name="MacCabe A."/>
            <person name="Maekelae M.R."/>
            <person name="Malavazi I."/>
            <person name="Melin P."/>
            <person name="Meyer V."/>
            <person name="Mielnichuk N."/>
            <person name="Miskei M."/>
            <person name="Molnar A.P."/>
            <person name="Mule G."/>
            <person name="Ngan C.Y."/>
            <person name="Orejas M."/>
            <person name="Orosz E."/>
            <person name="Ouedraogo J.P."/>
            <person name="Overkamp K.M."/>
            <person name="Park H.-S."/>
            <person name="Perrone G."/>
            <person name="Piumi F."/>
            <person name="Punt P.J."/>
            <person name="Ram A.F."/>
            <person name="Ramon A."/>
            <person name="Rauscher S."/>
            <person name="Record E."/>
            <person name="Riano-Pachon D.M."/>
            <person name="Robert V."/>
            <person name="Roehrig J."/>
            <person name="Ruller R."/>
            <person name="Salamov A."/>
            <person name="Salih N.S."/>
            <person name="Samson R.A."/>
            <person name="Sandor E."/>
            <person name="Sanguinetti M."/>
            <person name="Schuetze T."/>
            <person name="Sepcic K."/>
            <person name="Shelest E."/>
            <person name="Sherlock G."/>
            <person name="Sophianopoulou V."/>
            <person name="Squina F.M."/>
            <person name="Sun H."/>
            <person name="Susca A."/>
            <person name="Todd R.B."/>
            <person name="Tsang A."/>
            <person name="Unkles S.E."/>
            <person name="van de Wiele N."/>
            <person name="van Rossen-Uffink D."/>
            <person name="Oliveira J.V."/>
            <person name="Vesth T.C."/>
            <person name="Visser J."/>
            <person name="Yu J.-H."/>
            <person name="Zhou M."/>
            <person name="Andersen M.R."/>
            <person name="Archer D.B."/>
            <person name="Baker S.E."/>
            <person name="Benoit I."/>
            <person name="Brakhage A.A."/>
            <person name="Braus G.H."/>
            <person name="Fischer R."/>
            <person name="Frisvad J.C."/>
            <person name="Goldman G.H."/>
            <person name="Houbraken J."/>
            <person name="Oakley B."/>
            <person name="Pocsi I."/>
            <person name="Scazzocchio C."/>
            <person name="Seiboth B."/>
            <person name="vanKuyk P.A."/>
            <person name="Wortman J."/>
            <person name="Dyer P.S."/>
            <person name="Grigoriev I.V."/>
        </authorList>
    </citation>
    <scope>NUCLEOTIDE SEQUENCE [LARGE SCALE GENOMIC DNA]</scope>
    <source>
        <strain evidence="8">CBS 101740 / IMI 381727 / IBT 21946</strain>
    </source>
</reference>
<organism evidence="7 8">
    <name type="scientific">Aspergillus brasiliensis (strain CBS 101740 / IMI 381727 / IBT 21946)</name>
    <dbReference type="NCBI Taxonomy" id="767769"/>
    <lineage>
        <taxon>Eukaryota</taxon>
        <taxon>Fungi</taxon>
        <taxon>Dikarya</taxon>
        <taxon>Ascomycota</taxon>
        <taxon>Pezizomycotina</taxon>
        <taxon>Eurotiomycetes</taxon>
        <taxon>Eurotiomycetidae</taxon>
        <taxon>Eurotiales</taxon>
        <taxon>Aspergillaceae</taxon>
        <taxon>Aspergillus</taxon>
        <taxon>Aspergillus subgen. Circumdati</taxon>
    </lineage>
</organism>
<keyword evidence="4" id="KW-0747">Spliceosome</keyword>
<dbReference type="AlphaFoldDB" id="A0A1L9UI98"/>
<feature type="domain" description="G-patch" evidence="6">
    <location>
        <begin position="272"/>
        <end position="315"/>
    </location>
</feature>
<dbReference type="GO" id="GO:0005681">
    <property type="term" value="C:spliceosomal complex"/>
    <property type="evidence" value="ECO:0007669"/>
    <property type="project" value="UniProtKB-UniRule"/>
</dbReference>
<feature type="region of interest" description="Disordered" evidence="5">
    <location>
        <begin position="212"/>
        <end position="231"/>
    </location>
</feature>
<comment type="subcellular location">
    <subcellularLocation>
        <location evidence="1 4">Nucleus</location>
    </subcellularLocation>
</comment>
<name>A0A1L9UI98_ASPBC</name>
<feature type="region of interest" description="Disordered" evidence="5">
    <location>
        <begin position="291"/>
        <end position="549"/>
    </location>
</feature>
<dbReference type="Proteomes" id="UP000184499">
    <property type="component" value="Unassembled WGS sequence"/>
</dbReference>
<evidence type="ECO:0000313" key="8">
    <source>
        <dbReference type="Proteomes" id="UP000184499"/>
    </source>
</evidence>
<feature type="compositionally biased region" description="Basic and acidic residues" evidence="5">
    <location>
        <begin position="526"/>
        <end position="549"/>
    </location>
</feature>
<dbReference type="InterPro" id="IPR000467">
    <property type="entry name" value="G_patch_dom"/>
</dbReference>
<dbReference type="GeneID" id="93577638"/>
<evidence type="ECO:0000256" key="1">
    <source>
        <dbReference type="ARBA" id="ARBA00004123"/>
    </source>
</evidence>
<dbReference type="VEuPathDB" id="FungiDB:ASPBRDRAFT_44236"/>
<proteinExistence type="inferred from homology"/>
<dbReference type="GO" id="GO:0003676">
    <property type="term" value="F:nucleic acid binding"/>
    <property type="evidence" value="ECO:0007669"/>
    <property type="project" value="InterPro"/>
</dbReference>
<dbReference type="InterPro" id="IPR026822">
    <property type="entry name" value="Spp2/MOS2_G-patch"/>
</dbReference>